<keyword evidence="1" id="KW-0812">Transmembrane</keyword>
<dbReference type="EMBL" id="LAZR01031233">
    <property type="protein sequence ID" value="KKL54345.1"/>
    <property type="molecule type" value="Genomic_DNA"/>
</dbReference>
<protein>
    <submittedName>
        <fullName evidence="2">Uncharacterized protein</fullName>
    </submittedName>
</protein>
<name>A0A0F9FAL2_9ZZZZ</name>
<organism evidence="2">
    <name type="scientific">marine sediment metagenome</name>
    <dbReference type="NCBI Taxonomy" id="412755"/>
    <lineage>
        <taxon>unclassified sequences</taxon>
        <taxon>metagenomes</taxon>
        <taxon>ecological metagenomes</taxon>
    </lineage>
</organism>
<reference evidence="2" key="1">
    <citation type="journal article" date="2015" name="Nature">
        <title>Complex archaea that bridge the gap between prokaryotes and eukaryotes.</title>
        <authorList>
            <person name="Spang A."/>
            <person name="Saw J.H."/>
            <person name="Jorgensen S.L."/>
            <person name="Zaremba-Niedzwiedzka K."/>
            <person name="Martijn J."/>
            <person name="Lind A.E."/>
            <person name="van Eijk R."/>
            <person name="Schleper C."/>
            <person name="Guy L."/>
            <person name="Ettema T.J."/>
        </authorList>
    </citation>
    <scope>NUCLEOTIDE SEQUENCE</scope>
</reference>
<keyword evidence="1" id="KW-1133">Transmembrane helix</keyword>
<keyword evidence="1" id="KW-0472">Membrane</keyword>
<evidence type="ECO:0000256" key="1">
    <source>
        <dbReference type="SAM" id="Phobius"/>
    </source>
</evidence>
<proteinExistence type="predicted"/>
<feature type="non-terminal residue" evidence="2">
    <location>
        <position position="33"/>
    </location>
</feature>
<dbReference type="AlphaFoldDB" id="A0A0F9FAL2"/>
<comment type="caution">
    <text evidence="2">The sequence shown here is derived from an EMBL/GenBank/DDBJ whole genome shotgun (WGS) entry which is preliminary data.</text>
</comment>
<accession>A0A0F9FAL2</accession>
<feature type="transmembrane region" description="Helical" evidence="1">
    <location>
        <begin position="12"/>
        <end position="30"/>
    </location>
</feature>
<gene>
    <name evidence="2" type="ORF">LCGC14_2266350</name>
</gene>
<sequence>MAAGSSAAPSQFLAGAGFGFGFGFAGNVLAKCA</sequence>
<evidence type="ECO:0000313" key="2">
    <source>
        <dbReference type="EMBL" id="KKL54345.1"/>
    </source>
</evidence>